<evidence type="ECO:0000256" key="5">
    <source>
        <dbReference type="ARBA" id="ARBA00022723"/>
    </source>
</evidence>
<organism evidence="11 13">
    <name type="scientific">Catenibacterium mitsuokai</name>
    <dbReference type="NCBI Taxonomy" id="100886"/>
    <lineage>
        <taxon>Bacteria</taxon>
        <taxon>Bacillati</taxon>
        <taxon>Bacillota</taxon>
        <taxon>Erysipelotrichia</taxon>
        <taxon>Erysipelotrichales</taxon>
        <taxon>Coprobacillaceae</taxon>
        <taxon>Catenibacterium</taxon>
    </lineage>
</organism>
<dbReference type="PANTHER" id="PTHR42917">
    <property type="entry name" value="2,4-DIENOYL-COA REDUCTASE"/>
    <property type="match status" value="1"/>
</dbReference>
<accession>A0AAW4MXN6</accession>
<dbReference type="GO" id="GO:0051536">
    <property type="term" value="F:iron-sulfur cluster binding"/>
    <property type="evidence" value="ECO:0007669"/>
    <property type="project" value="UniProtKB-KW"/>
</dbReference>
<reference evidence="11 14" key="1">
    <citation type="submission" date="2021-06" db="EMBL/GenBank/DDBJ databases">
        <title>Collection of gut derived symbiotic bacterial strains cultured from healthy donors.</title>
        <authorList>
            <person name="Lin H."/>
            <person name="Littmann E."/>
            <person name="Pamer E.G."/>
        </authorList>
    </citation>
    <scope>NUCLEOTIDE SEQUENCE</scope>
    <source>
        <strain evidence="12 14">MSK.21.70</strain>
        <strain evidence="11">MSK.21.82</strain>
    </source>
</reference>
<proteinExistence type="predicted"/>
<dbReference type="InterPro" id="IPR001155">
    <property type="entry name" value="OxRdtase_FMN_N"/>
</dbReference>
<evidence type="ECO:0000256" key="2">
    <source>
        <dbReference type="ARBA" id="ARBA00001966"/>
    </source>
</evidence>
<dbReference type="InterPro" id="IPR023753">
    <property type="entry name" value="FAD/NAD-binding_dom"/>
</dbReference>
<evidence type="ECO:0000256" key="3">
    <source>
        <dbReference type="ARBA" id="ARBA00022630"/>
    </source>
</evidence>
<evidence type="ECO:0000259" key="10">
    <source>
        <dbReference type="Pfam" id="PF07992"/>
    </source>
</evidence>
<dbReference type="GO" id="GO:0010181">
    <property type="term" value="F:FMN binding"/>
    <property type="evidence" value="ECO:0007669"/>
    <property type="project" value="InterPro"/>
</dbReference>
<evidence type="ECO:0000313" key="13">
    <source>
        <dbReference type="Proteomes" id="UP001196408"/>
    </source>
</evidence>
<sequence length="644" mass="71229">MMYSKLFTPYKVGNCEVPNRLVVPAMVTNYCTEDGFLTERYMKYIEEKAKGGWGMIITEDYSVTPHGKGYQYIPGFYKDEHVELNKELTKMVHSYGSTIFCQMYHPGRQSSHFVNGGVQPIAPSATKDPICMDLAREMTVEEIHILVNEFAEAARRCKESGFDGIELHCAHGYLLAEFLSSYVNKRTDEYGGCFDNRVRIVDEILAAMREKVGDFPIQVRVSSREFVQGGRTEAETYQLVKHLERIGFDAIHVSNGVYAAPAEKQIIAPMFTDHALNMERSYNIKKIVDIPVILANRINEPGMADILLDMDKCDFVGMARGSLADPMLPKKAKEGKMDQINYCIGCLQGCEWALFDGKGVTCLVNPRVGREYECDLTPVKEPKNVMVVGGGPAGLMAARTAAIRGHNVSLYESKNSLGGQFESAAYPIGKGELSTFTSSMRANLEALNVPVHLGTEVTEELIQKVRPDAIVLATGAKPVMPPIKGIDQEHVHFAEDMLLGKYDYPNGPIVVCGGGEVGSETAHYLQEKNHQVTVVEMQSDILNDMMPISREYLLKMMRESGVNVKTNFKVKEITKDAVIGEYQEGQLVSLPAEMVVSAFGYKSFNPLEEIARSNCKEVYVIGGAVKAGSAIPATKEGLEVGLKL</sequence>
<gene>
    <name evidence="11" type="ORF">KSV97_04920</name>
    <name evidence="12" type="ORF">KSW06_05285</name>
</gene>
<evidence type="ECO:0000313" key="12">
    <source>
        <dbReference type="EMBL" id="MBV3392679.1"/>
    </source>
</evidence>
<dbReference type="CDD" id="cd02803">
    <property type="entry name" value="OYE_like_FMN_family"/>
    <property type="match status" value="1"/>
</dbReference>
<comment type="cofactor">
    <cofactor evidence="1">
        <name>FMN</name>
        <dbReference type="ChEBI" id="CHEBI:58210"/>
    </cofactor>
</comment>
<evidence type="ECO:0000256" key="4">
    <source>
        <dbReference type="ARBA" id="ARBA00022643"/>
    </source>
</evidence>
<dbReference type="Pfam" id="PF07992">
    <property type="entry name" value="Pyr_redox_2"/>
    <property type="match status" value="1"/>
</dbReference>
<evidence type="ECO:0000256" key="1">
    <source>
        <dbReference type="ARBA" id="ARBA00001917"/>
    </source>
</evidence>
<evidence type="ECO:0000256" key="6">
    <source>
        <dbReference type="ARBA" id="ARBA00023002"/>
    </source>
</evidence>
<dbReference type="InterPro" id="IPR051793">
    <property type="entry name" value="NADH:flavin_oxidoreductase"/>
</dbReference>
<feature type="domain" description="FAD/NAD(P)-binding" evidence="10">
    <location>
        <begin position="384"/>
        <end position="607"/>
    </location>
</feature>
<evidence type="ECO:0000256" key="8">
    <source>
        <dbReference type="ARBA" id="ARBA00023014"/>
    </source>
</evidence>
<protein>
    <submittedName>
        <fullName evidence="11">FAD-dependent oxidoreductase</fullName>
    </submittedName>
</protein>
<dbReference type="EMBL" id="JAHOEF010000023">
    <property type="protein sequence ID" value="MBV3382586.1"/>
    <property type="molecule type" value="Genomic_DNA"/>
</dbReference>
<keyword evidence="3" id="KW-0285">Flavoprotein</keyword>
<evidence type="ECO:0000313" key="11">
    <source>
        <dbReference type="EMBL" id="MBV3382586.1"/>
    </source>
</evidence>
<dbReference type="AlphaFoldDB" id="A0AAW4MXN6"/>
<keyword evidence="8" id="KW-0411">Iron-sulfur</keyword>
<dbReference type="GO" id="GO:0016491">
    <property type="term" value="F:oxidoreductase activity"/>
    <property type="evidence" value="ECO:0007669"/>
    <property type="project" value="UniProtKB-KW"/>
</dbReference>
<evidence type="ECO:0000313" key="14">
    <source>
        <dbReference type="Proteomes" id="UP001197492"/>
    </source>
</evidence>
<comment type="cofactor">
    <cofactor evidence="2">
        <name>[4Fe-4S] cluster</name>
        <dbReference type="ChEBI" id="CHEBI:49883"/>
    </cofactor>
</comment>
<dbReference type="GO" id="GO:0046872">
    <property type="term" value="F:metal ion binding"/>
    <property type="evidence" value="ECO:0007669"/>
    <property type="project" value="UniProtKB-KW"/>
</dbReference>
<comment type="caution">
    <text evidence="11">The sequence shown here is derived from an EMBL/GenBank/DDBJ whole genome shotgun (WGS) entry which is preliminary data.</text>
</comment>
<feature type="domain" description="NADH:flavin oxidoreductase/NADH oxidase N-terminal" evidence="9">
    <location>
        <begin position="5"/>
        <end position="338"/>
    </location>
</feature>
<evidence type="ECO:0000259" key="9">
    <source>
        <dbReference type="Pfam" id="PF00724"/>
    </source>
</evidence>
<keyword evidence="14" id="KW-1185">Reference proteome</keyword>
<dbReference type="PANTHER" id="PTHR42917:SF2">
    <property type="entry name" value="2,4-DIENOYL-COA REDUCTASE [(2E)-ENOYL-COA-PRODUCING]"/>
    <property type="match status" value="1"/>
</dbReference>
<dbReference type="Proteomes" id="UP001196408">
    <property type="component" value="Unassembled WGS sequence"/>
</dbReference>
<keyword evidence="4" id="KW-0288">FMN</keyword>
<name>A0AAW4MXN6_9FIRM</name>
<dbReference type="EMBL" id="JAHOEL010000025">
    <property type="protein sequence ID" value="MBV3392679.1"/>
    <property type="molecule type" value="Genomic_DNA"/>
</dbReference>
<keyword evidence="7" id="KW-0408">Iron</keyword>
<keyword evidence="6" id="KW-0560">Oxidoreductase</keyword>
<evidence type="ECO:0000256" key="7">
    <source>
        <dbReference type="ARBA" id="ARBA00023004"/>
    </source>
</evidence>
<keyword evidence="5" id="KW-0479">Metal-binding</keyword>
<dbReference type="Proteomes" id="UP001197492">
    <property type="component" value="Unassembled WGS sequence"/>
</dbReference>
<dbReference type="Pfam" id="PF00724">
    <property type="entry name" value="Oxidored_FMN"/>
    <property type="match status" value="1"/>
</dbReference>